<proteinExistence type="predicted"/>
<keyword evidence="1" id="KW-0732">Signal</keyword>
<feature type="signal peptide" evidence="1">
    <location>
        <begin position="1"/>
        <end position="22"/>
    </location>
</feature>
<dbReference type="AlphaFoldDB" id="A0AAJ7JBL1"/>
<dbReference type="GeneID" id="108630129"/>
<name>A0AAJ7JBL1_9HYME</name>
<feature type="chain" id="PRO_5042469533" evidence="1">
    <location>
        <begin position="23"/>
        <end position="249"/>
    </location>
</feature>
<accession>A0AAJ7JBL1</accession>
<dbReference type="Proteomes" id="UP000694925">
    <property type="component" value="Unplaced"/>
</dbReference>
<gene>
    <name evidence="3" type="primary">LOC108630129</name>
</gene>
<protein>
    <submittedName>
        <fullName evidence="3">Uncharacterized protein LOC108630129</fullName>
    </submittedName>
</protein>
<organism evidence="2 3">
    <name type="scientific">Ceratina calcarata</name>
    <dbReference type="NCBI Taxonomy" id="156304"/>
    <lineage>
        <taxon>Eukaryota</taxon>
        <taxon>Metazoa</taxon>
        <taxon>Ecdysozoa</taxon>
        <taxon>Arthropoda</taxon>
        <taxon>Hexapoda</taxon>
        <taxon>Insecta</taxon>
        <taxon>Pterygota</taxon>
        <taxon>Neoptera</taxon>
        <taxon>Endopterygota</taxon>
        <taxon>Hymenoptera</taxon>
        <taxon>Apocrita</taxon>
        <taxon>Aculeata</taxon>
        <taxon>Apoidea</taxon>
        <taxon>Anthophila</taxon>
        <taxon>Apidae</taxon>
        <taxon>Ceratina</taxon>
        <taxon>Zadontomerus</taxon>
    </lineage>
</organism>
<evidence type="ECO:0000313" key="2">
    <source>
        <dbReference type="Proteomes" id="UP000694925"/>
    </source>
</evidence>
<dbReference type="RefSeq" id="XP_017888684.2">
    <property type="nucleotide sequence ID" value="XM_018033195.2"/>
</dbReference>
<sequence length="249" mass="28553">MTRAKVLIVLFILLILISQATCFGRKKTARCRKDQQVLSTIDENSTDSSDYHYSCDPSEFGIVQKIPYTRSRSCDATDIDFSSACVRCGMCLAIAEKINQTLLDVHEVLPNACLNDTEIELLLRAICDHSFQFYSLREVDGTRYISDRLPGSVMVTTSADGLWAKKLKHHCHYYLDEIGEAALYEQWQQWCNDDEKYPNLSVVMCRSDHGILRDCRSMEDTDKYESPFKTYSAKMKITAAYGEYGRQRK</sequence>
<keyword evidence="2" id="KW-1185">Reference proteome</keyword>
<dbReference type="KEGG" id="ccal:108630129"/>
<evidence type="ECO:0000313" key="3">
    <source>
        <dbReference type="RefSeq" id="XP_017888684.2"/>
    </source>
</evidence>
<reference evidence="3" key="1">
    <citation type="submission" date="2025-08" db="UniProtKB">
        <authorList>
            <consortium name="RefSeq"/>
        </authorList>
    </citation>
    <scope>IDENTIFICATION</scope>
    <source>
        <tissue evidence="3">Whole body</tissue>
    </source>
</reference>
<evidence type="ECO:0000256" key="1">
    <source>
        <dbReference type="SAM" id="SignalP"/>
    </source>
</evidence>